<evidence type="ECO:0000313" key="2">
    <source>
        <dbReference type="Proteomes" id="UP000298347"/>
    </source>
</evidence>
<sequence>MLLLTLLIVILMLLNYLQSREIHKLKVLITFDEKVLLQEAETLLKTNDKVSVIKKLREKNYPLDLLQAKKIVDKADLK</sequence>
<name>A0A4Z0GRT5_9BACL</name>
<dbReference type="OrthoDB" id="9936683at2"/>
<accession>A0A4Z0GRT5</accession>
<evidence type="ECO:0008006" key="3">
    <source>
        <dbReference type="Google" id="ProtNLM"/>
    </source>
</evidence>
<dbReference type="RefSeq" id="WP_135347911.1">
    <property type="nucleotide sequence ID" value="NZ_SRJD01000005.1"/>
</dbReference>
<organism evidence="1 2">
    <name type="scientific">Sporolactobacillus shoreae</name>
    <dbReference type="NCBI Taxonomy" id="1465501"/>
    <lineage>
        <taxon>Bacteria</taxon>
        <taxon>Bacillati</taxon>
        <taxon>Bacillota</taxon>
        <taxon>Bacilli</taxon>
        <taxon>Bacillales</taxon>
        <taxon>Sporolactobacillaceae</taxon>
        <taxon>Sporolactobacillus</taxon>
    </lineage>
</organism>
<dbReference type="AlphaFoldDB" id="A0A4Z0GRT5"/>
<reference evidence="1 2" key="1">
    <citation type="journal article" date="2015" name="Int. J. Syst. Evol. Microbiol.">
        <title>Sporolactobacillus shoreae sp. nov. and Sporolactobacillus spathodeae sp. nov., two spore-forming lactic acid bacteria isolated from tree barks in Thailand.</title>
        <authorList>
            <person name="Thamacharoensuk T."/>
            <person name="Kitahara M."/>
            <person name="Ohkuma M."/>
            <person name="Thongchul N."/>
            <person name="Tanasupawat S."/>
        </authorList>
    </citation>
    <scope>NUCLEOTIDE SEQUENCE [LARGE SCALE GENOMIC DNA]</scope>
    <source>
        <strain evidence="1 2">BK92</strain>
    </source>
</reference>
<gene>
    <name evidence="1" type="ORF">E4665_06065</name>
</gene>
<evidence type="ECO:0000313" key="1">
    <source>
        <dbReference type="EMBL" id="TGA98891.1"/>
    </source>
</evidence>
<dbReference type="Proteomes" id="UP000298347">
    <property type="component" value="Unassembled WGS sequence"/>
</dbReference>
<keyword evidence="2" id="KW-1185">Reference proteome</keyword>
<dbReference type="EMBL" id="SRJD01000005">
    <property type="protein sequence ID" value="TGA98891.1"/>
    <property type="molecule type" value="Genomic_DNA"/>
</dbReference>
<protein>
    <recommendedName>
        <fullName evidence="3">Ribosomal protein L7/L12 C-terminal domain-containing protein</fullName>
    </recommendedName>
</protein>
<comment type="caution">
    <text evidence="1">The sequence shown here is derived from an EMBL/GenBank/DDBJ whole genome shotgun (WGS) entry which is preliminary data.</text>
</comment>
<proteinExistence type="predicted"/>